<dbReference type="InterPro" id="IPR013103">
    <property type="entry name" value="RVT_2"/>
</dbReference>
<protein>
    <submittedName>
        <fullName evidence="2">Mitochondrial protein</fullName>
    </submittedName>
</protein>
<gene>
    <name evidence="2" type="ORF">CR513_37729</name>
</gene>
<sequence>MEMVRLSKTKSSYNHIRLHQMVVKCAFLNINEEKALYGLKQAPRAWYEKLSSFLMENGFEKGKVDTTLFHKKSNIMFSVCLCTCFQIDPRESHLRAVKHIFKYLKGTTKIGLWFKKSNKYKVKGYCDDDYAREKIERKNTSGGCIFIGVNVVSSARKRQGIVALSSAKAKYIFAANYYFQLLWIKHQLENYNIFESNIPLLCNNTTIINL</sequence>
<name>A0A371FTT6_MUCPR</name>
<dbReference type="Proteomes" id="UP000257109">
    <property type="component" value="Unassembled WGS sequence"/>
</dbReference>
<keyword evidence="3" id="KW-1185">Reference proteome</keyword>
<comment type="caution">
    <text evidence="2">The sequence shown here is derived from an EMBL/GenBank/DDBJ whole genome shotgun (WGS) entry which is preliminary data.</text>
</comment>
<dbReference type="EMBL" id="QJKJ01007895">
    <property type="protein sequence ID" value="RDX81570.1"/>
    <property type="molecule type" value="Genomic_DNA"/>
</dbReference>
<feature type="non-terminal residue" evidence="2">
    <location>
        <position position="1"/>
    </location>
</feature>
<evidence type="ECO:0000259" key="1">
    <source>
        <dbReference type="Pfam" id="PF07727"/>
    </source>
</evidence>
<evidence type="ECO:0000313" key="2">
    <source>
        <dbReference type="EMBL" id="RDX81570.1"/>
    </source>
</evidence>
<reference evidence="2" key="1">
    <citation type="submission" date="2018-05" db="EMBL/GenBank/DDBJ databases">
        <title>Draft genome of Mucuna pruriens seed.</title>
        <authorList>
            <person name="Nnadi N.E."/>
            <person name="Vos R."/>
            <person name="Hasami M.H."/>
            <person name="Devisetty U.K."/>
            <person name="Aguiy J.C."/>
        </authorList>
    </citation>
    <scope>NUCLEOTIDE SEQUENCE [LARGE SCALE GENOMIC DNA]</scope>
    <source>
        <strain evidence="2">JCA_2017</strain>
    </source>
</reference>
<accession>A0A371FTT6</accession>
<dbReference type="STRING" id="157652.A0A371FTT6"/>
<dbReference type="CDD" id="cd09272">
    <property type="entry name" value="RNase_HI_RT_Ty1"/>
    <property type="match status" value="1"/>
</dbReference>
<dbReference type="AlphaFoldDB" id="A0A371FTT6"/>
<dbReference type="PANTHER" id="PTHR11439:SF442">
    <property type="entry name" value="CYSTEINE-RICH RLK (RECEPTOR-LIKE PROTEIN KINASE) 8"/>
    <property type="match status" value="1"/>
</dbReference>
<feature type="domain" description="Reverse transcriptase Ty1/copia-type" evidence="1">
    <location>
        <begin position="33"/>
        <end position="73"/>
    </location>
</feature>
<proteinExistence type="predicted"/>
<organism evidence="2 3">
    <name type="scientific">Mucuna pruriens</name>
    <name type="common">Velvet bean</name>
    <name type="synonym">Dolichos pruriens</name>
    <dbReference type="NCBI Taxonomy" id="157652"/>
    <lineage>
        <taxon>Eukaryota</taxon>
        <taxon>Viridiplantae</taxon>
        <taxon>Streptophyta</taxon>
        <taxon>Embryophyta</taxon>
        <taxon>Tracheophyta</taxon>
        <taxon>Spermatophyta</taxon>
        <taxon>Magnoliopsida</taxon>
        <taxon>eudicotyledons</taxon>
        <taxon>Gunneridae</taxon>
        <taxon>Pentapetalae</taxon>
        <taxon>rosids</taxon>
        <taxon>fabids</taxon>
        <taxon>Fabales</taxon>
        <taxon>Fabaceae</taxon>
        <taxon>Papilionoideae</taxon>
        <taxon>50 kb inversion clade</taxon>
        <taxon>NPAAA clade</taxon>
        <taxon>indigoferoid/millettioid clade</taxon>
        <taxon>Phaseoleae</taxon>
        <taxon>Mucuna</taxon>
    </lineage>
</organism>
<dbReference type="Pfam" id="PF07727">
    <property type="entry name" value="RVT_2"/>
    <property type="match status" value="1"/>
</dbReference>
<dbReference type="PANTHER" id="PTHR11439">
    <property type="entry name" value="GAG-POL-RELATED RETROTRANSPOSON"/>
    <property type="match status" value="1"/>
</dbReference>
<evidence type="ECO:0000313" key="3">
    <source>
        <dbReference type="Proteomes" id="UP000257109"/>
    </source>
</evidence>